<dbReference type="Gene3D" id="1.10.530.10">
    <property type="match status" value="1"/>
</dbReference>
<dbReference type="InterPro" id="IPR052354">
    <property type="entry name" value="Cell_Wall_Dynamics_Protein"/>
</dbReference>
<dbReference type="SUPFAM" id="SSF53955">
    <property type="entry name" value="Lysozyme-like"/>
    <property type="match status" value="1"/>
</dbReference>
<accession>A0A5S5BBY3</accession>
<dbReference type="RefSeq" id="WP_148925921.1">
    <property type="nucleotide sequence ID" value="NZ_VNHQ01000013.1"/>
</dbReference>
<organism evidence="1 2">
    <name type="scientific">Stutzerimonas stutzeri</name>
    <name type="common">Pseudomonas stutzeri</name>
    <dbReference type="NCBI Taxonomy" id="316"/>
    <lineage>
        <taxon>Bacteria</taxon>
        <taxon>Pseudomonadati</taxon>
        <taxon>Pseudomonadota</taxon>
        <taxon>Gammaproteobacteria</taxon>
        <taxon>Pseudomonadales</taxon>
        <taxon>Pseudomonadaceae</taxon>
        <taxon>Stutzerimonas</taxon>
    </lineage>
</organism>
<dbReference type="InterPro" id="IPR023346">
    <property type="entry name" value="Lysozyme-like_dom_sf"/>
</dbReference>
<proteinExistence type="predicted"/>
<dbReference type="PANTHER" id="PTHR34408">
    <property type="entry name" value="FAMILY PROTEIN, PUTATIVE-RELATED"/>
    <property type="match status" value="1"/>
</dbReference>
<evidence type="ECO:0000313" key="1">
    <source>
        <dbReference type="EMBL" id="TYP64434.1"/>
    </source>
</evidence>
<dbReference type="Gene3D" id="2.30.30.40">
    <property type="entry name" value="SH3 Domains"/>
    <property type="match status" value="1"/>
</dbReference>
<evidence type="ECO:0000313" key="2">
    <source>
        <dbReference type="Proteomes" id="UP000324282"/>
    </source>
</evidence>
<comment type="caution">
    <text evidence="1">The sequence shown here is derived from an EMBL/GenBank/DDBJ whole genome shotgun (WGS) entry which is preliminary data.</text>
</comment>
<reference evidence="1 2" key="1">
    <citation type="submission" date="2019-07" db="EMBL/GenBank/DDBJ databases">
        <title>Deep subsurface shale carbon reservoir microbial communities from Ohio and West Virginia, USA.</title>
        <authorList>
            <person name="Wrighton K."/>
        </authorList>
    </citation>
    <scope>NUCLEOTIDE SEQUENCE [LARGE SCALE GENOMIC DNA]</scope>
    <source>
        <strain evidence="1 2">NP_8Ht</strain>
    </source>
</reference>
<sequence length="813" mass="91690">MAESKPINWALPFPSRKPDSHSLQLMTHMANAKGGYYPTGENGLWHGGVHFDEGTAPFFDQSSVRCMADGEVIAYRIDERYPVSEFIDEIPRIKRAPFSTGFVLVKHKLQPPPLRNADGTIDEGQTPPSLNLYSLYMHLLDWAGYHAQPDLQRPAFWEAKRYTVNTESGGLSVRAGPSKNATRLSQLPKGAEITIGTAEGEFSKLVSLVSGTAQPPLAADDAGQLPGYVFTRLLKTLSEPAEYGKVVVLENGLPIKAGELIGHPGLYQNHDSAGQRMVHVELFSCDDVPAFIARSRAWAGRLPEDQKTLLKVYKGASKLIAHRDDINTENPPKLDDDGTQIGVDLIIPQSQLDGFPASRKMLVKDGANNTMYWWRLDGLFADANGNPIDGWLAEQELITTRHSPWEWEGFQCIEETGTPVDKLAYALDAKGLLSPDEQQNYRAQINKADGGPVTTLARLYDIIDSDKDVTLTSREIREALAKPWHAQVLGQLVARYESEWFWNKGKWDELDPLMMEEAGKKNKIWEAEKQRIEKLSWWSDLAGLHKVSENGIAWHFSPMLVTSNFISDRSFKFTLAIMKRIYPALISTRDRKLTEIANELNSHLSLYKLDTALRRTHFFAQILQETGPQLRVEEGFMYKAESLIQIFRYFRNNPRQARAHGYDTHRGIKADGRRMSQEDFEAIANGAYGGRVDLGNGDYSSGDGWKYRGRGLKQLTGRHNYEALTSWHNRLTKHWPADKNVDFTEQPDLLQTMKYATRSAANFWISNKLYQLADKGADSATVDSITRIVNLNTDSYQARQGNFERLWTANILK</sequence>
<gene>
    <name evidence="1" type="ORF">A9A72_1231221</name>
</gene>
<name>A0A5S5BBY3_STUST</name>
<dbReference type="OrthoDB" id="1242806at2"/>
<dbReference type="Proteomes" id="UP000324282">
    <property type="component" value="Unassembled WGS sequence"/>
</dbReference>
<protein>
    <submittedName>
        <fullName evidence="1">Putative chitinase</fullName>
    </submittedName>
</protein>
<dbReference type="AlphaFoldDB" id="A0A5S5BBY3"/>
<dbReference type="EMBL" id="VNHQ01000013">
    <property type="protein sequence ID" value="TYP64434.1"/>
    <property type="molecule type" value="Genomic_DNA"/>
</dbReference>